<sequence length="91" mass="10424">MEKLNEDEMWAIIGFIKVSQTRYATLKALEDNFLIPSEIAKKTNIRVTQISNSLHDLKEKNLVECKNEEASKGRIYQNTELGSAVLKILEK</sequence>
<dbReference type="OrthoDB" id="74749at2157"/>
<dbReference type="EMBL" id="MZGS01000006">
    <property type="protein sequence ID" value="PWB88357.1"/>
    <property type="molecule type" value="Genomic_DNA"/>
</dbReference>
<dbReference type="InterPro" id="IPR036390">
    <property type="entry name" value="WH_DNA-bd_sf"/>
</dbReference>
<comment type="caution">
    <text evidence="1">The sequence shown here is derived from an EMBL/GenBank/DDBJ whole genome shotgun (WGS) entry which is preliminary data.</text>
</comment>
<dbReference type="AlphaFoldDB" id="A0A315XPK0"/>
<dbReference type="RefSeq" id="WP_116591084.1">
    <property type="nucleotide sequence ID" value="NZ_MZGS01000006.1"/>
</dbReference>
<dbReference type="Gene3D" id="1.10.10.10">
    <property type="entry name" value="Winged helix-like DNA-binding domain superfamily/Winged helix DNA-binding domain"/>
    <property type="match status" value="1"/>
</dbReference>
<gene>
    <name evidence="1" type="ORF">MBBTH_00880</name>
</gene>
<organism evidence="1 2">
    <name type="scientific">Methanobrevibacter thaueri</name>
    <dbReference type="NCBI Taxonomy" id="190975"/>
    <lineage>
        <taxon>Archaea</taxon>
        <taxon>Methanobacteriati</taxon>
        <taxon>Methanobacteriota</taxon>
        <taxon>Methanomada group</taxon>
        <taxon>Methanobacteria</taxon>
        <taxon>Methanobacteriales</taxon>
        <taxon>Methanobacteriaceae</taxon>
        <taxon>Methanobrevibacter</taxon>
    </lineage>
</organism>
<dbReference type="Proteomes" id="UP000251717">
    <property type="component" value="Unassembled WGS sequence"/>
</dbReference>
<evidence type="ECO:0000313" key="2">
    <source>
        <dbReference type="Proteomes" id="UP000251717"/>
    </source>
</evidence>
<keyword evidence="2" id="KW-1185">Reference proteome</keyword>
<accession>A0A315XPK0</accession>
<dbReference type="SUPFAM" id="SSF46785">
    <property type="entry name" value="Winged helix' DNA-binding domain"/>
    <property type="match status" value="1"/>
</dbReference>
<protein>
    <submittedName>
        <fullName evidence="1">Uncharacterized protein</fullName>
    </submittedName>
</protein>
<reference evidence="1 2" key="1">
    <citation type="submission" date="2017-03" db="EMBL/GenBank/DDBJ databases">
        <title>Genome sequence of Methanobrevibacter thaueri.</title>
        <authorList>
            <person name="Poehlein A."/>
            <person name="Seedorf H."/>
            <person name="Daniel R."/>
        </authorList>
    </citation>
    <scope>NUCLEOTIDE SEQUENCE [LARGE SCALE GENOMIC DNA]</scope>
    <source>
        <strain evidence="1 2">DSM 11995</strain>
    </source>
</reference>
<proteinExistence type="predicted"/>
<dbReference type="InterPro" id="IPR036388">
    <property type="entry name" value="WH-like_DNA-bd_sf"/>
</dbReference>
<name>A0A315XPK0_9EURY</name>
<evidence type="ECO:0000313" key="1">
    <source>
        <dbReference type="EMBL" id="PWB88357.1"/>
    </source>
</evidence>